<dbReference type="NCBIfam" id="TIGR01869">
    <property type="entry name" value="casC_Cse4"/>
    <property type="match status" value="1"/>
</dbReference>
<evidence type="ECO:0000313" key="1">
    <source>
        <dbReference type="EMBL" id="MTW22938.1"/>
    </source>
</evidence>
<gene>
    <name evidence="1" type="primary">cas7e</name>
    <name evidence="1" type="ORF">GJ668_17945</name>
</gene>
<organism evidence="1 2">
    <name type="scientific">Allochromatium palmeri</name>
    <dbReference type="NCBI Taxonomy" id="231048"/>
    <lineage>
        <taxon>Bacteria</taxon>
        <taxon>Pseudomonadati</taxon>
        <taxon>Pseudomonadota</taxon>
        <taxon>Gammaproteobacteria</taxon>
        <taxon>Chromatiales</taxon>
        <taxon>Chromatiaceae</taxon>
        <taxon>Allochromatium</taxon>
    </lineage>
</organism>
<comment type="caution">
    <text evidence="1">The sequence shown here is derived from an EMBL/GenBank/DDBJ whole genome shotgun (WGS) entry which is preliminary data.</text>
</comment>
<accession>A0A6N8EIS7</accession>
<reference evidence="1 2" key="1">
    <citation type="submission" date="2019-11" db="EMBL/GenBank/DDBJ databases">
        <title>Whole-genome sequence of the anaerobic purple sulfur bacterium Allochromatium palmeri DSM 15591.</title>
        <authorList>
            <person name="Kyndt J.A."/>
            <person name="Meyer T.E."/>
        </authorList>
    </citation>
    <scope>NUCLEOTIDE SEQUENCE [LARGE SCALE GENOMIC DNA]</scope>
    <source>
        <strain evidence="1 2">DSM 15591</strain>
    </source>
</reference>
<dbReference type="Proteomes" id="UP000434044">
    <property type="component" value="Unassembled WGS sequence"/>
</dbReference>
<dbReference type="InterPro" id="IPR010148">
    <property type="entry name" value="CRISPR-assoc_prot_CT1975"/>
</dbReference>
<keyword evidence="2" id="KW-1185">Reference proteome</keyword>
<evidence type="ECO:0000313" key="2">
    <source>
        <dbReference type="Proteomes" id="UP000434044"/>
    </source>
</evidence>
<dbReference type="RefSeq" id="WP_155451487.1">
    <property type="nucleotide sequence ID" value="NZ_WNKT01000059.1"/>
</dbReference>
<proteinExistence type="predicted"/>
<dbReference type="Pfam" id="PF09344">
    <property type="entry name" value="Cas_CT1975"/>
    <property type="match status" value="1"/>
</dbReference>
<dbReference type="EMBL" id="WNKT01000059">
    <property type="protein sequence ID" value="MTW22938.1"/>
    <property type="molecule type" value="Genomic_DNA"/>
</dbReference>
<name>A0A6N8EIS7_9GAMM</name>
<dbReference type="OrthoDB" id="5291250at2"/>
<protein>
    <submittedName>
        <fullName evidence="1">Type I-E CRISPR-associated protein Cas7/Cse4/CasC</fullName>
    </submittedName>
</protein>
<dbReference type="AlphaFoldDB" id="A0A6N8EIS7"/>
<sequence length="381" mass="41566">MSLFIEFHLIQNFAPSNLNRDDTGAPKDAIFGGQRRARVSSQCFKRAIRLKSAELGTIPSEFGSVRTLKLKTLLQQRLTELGHPEAGTQIETALAAAGLKVKDDGKTEYLLFLGQGEIEGFAELIHTHWDALSAPVSEEGGKKTKKQAKASAPPEIVKAAKSILDGQKAVDVALFGRMLADLPAVNQHAACQVAHAISTHRVEREFDYFTAVDDEGGIDETGAGMIGQVEFNSATFYRYAVIDPRKLVDNLKGDHELALKGIAAFTEAMARAIPTGKQNTFAAHNPPSFIGVVFRHASPFNLANAFEKPVWPRLDRELTSLSVEKLAEQETAIAGAFGDGQDTWGYLDLTSAWPESKGMPHRTLQSLTDWVVETARERLGV</sequence>